<sequence>MTLDQLRIFVAVAERLHMTRAAEAMNVTQSAASAAIAALETQHDVRLFDRVGRGLALTEAGTAFLPEAKAVLARAMAATACLNDLSDLRRGTLVIAASQTVASYWLPARLARFTHDYPHIDVKLTVRNTAVVAEAVEEGTAQLGFVEGRVDAEKLDHRSVAVDRIAIYAPPGHALAGGPVNLDALLSARWMLREEGSGTRAMFLQSMQAHGADIDQLKVELELPSNEAVLTAVESGPFITAVSKLAAQPFVDSGRLVELPFELAERSFELLTHRDRQFSRAARAFVDLL</sequence>
<dbReference type="InterPro" id="IPR005119">
    <property type="entry name" value="LysR_subst-bd"/>
</dbReference>
<comment type="similarity">
    <text evidence="1">Belongs to the LysR transcriptional regulatory family.</text>
</comment>
<dbReference type="GO" id="GO:0000976">
    <property type="term" value="F:transcription cis-regulatory region binding"/>
    <property type="evidence" value="ECO:0007669"/>
    <property type="project" value="TreeGrafter"/>
</dbReference>
<dbReference type="AlphaFoldDB" id="A0A0L8C2M5"/>
<dbReference type="CDD" id="cd08420">
    <property type="entry name" value="PBP2_CysL_like"/>
    <property type="match status" value="1"/>
</dbReference>
<dbReference type="EMBL" id="LGAP01000002">
    <property type="protein sequence ID" value="KOF21197.1"/>
    <property type="molecule type" value="Genomic_DNA"/>
</dbReference>
<dbReference type="InterPro" id="IPR036388">
    <property type="entry name" value="WH-like_DNA-bd_sf"/>
</dbReference>
<dbReference type="Gene3D" id="1.10.10.10">
    <property type="entry name" value="Winged helix-like DNA-binding domain superfamily/Winged helix DNA-binding domain"/>
    <property type="match status" value="1"/>
</dbReference>
<dbReference type="InterPro" id="IPR000847">
    <property type="entry name" value="LysR_HTH_N"/>
</dbReference>
<evidence type="ECO:0000256" key="3">
    <source>
        <dbReference type="ARBA" id="ARBA00023125"/>
    </source>
</evidence>
<dbReference type="PATRIC" id="fig|106592.7.peg.3145"/>
<dbReference type="RefSeq" id="WP_053248139.1">
    <property type="nucleotide sequence ID" value="NZ_LGAP01000002.1"/>
</dbReference>
<dbReference type="PANTHER" id="PTHR30126:SF39">
    <property type="entry name" value="HTH-TYPE TRANSCRIPTIONAL REGULATOR CYSL"/>
    <property type="match status" value="1"/>
</dbReference>
<evidence type="ECO:0000259" key="5">
    <source>
        <dbReference type="PROSITE" id="PS50931"/>
    </source>
</evidence>
<protein>
    <submittedName>
        <fullName evidence="6">LysR family transcriptional regulator</fullName>
    </submittedName>
</protein>
<proteinExistence type="inferred from homology"/>
<dbReference type="Proteomes" id="UP000037425">
    <property type="component" value="Unassembled WGS sequence"/>
</dbReference>
<dbReference type="Gene3D" id="3.40.190.290">
    <property type="match status" value="1"/>
</dbReference>
<evidence type="ECO:0000256" key="2">
    <source>
        <dbReference type="ARBA" id="ARBA00023015"/>
    </source>
</evidence>
<dbReference type="FunFam" id="1.10.10.10:FF:000001">
    <property type="entry name" value="LysR family transcriptional regulator"/>
    <property type="match status" value="1"/>
</dbReference>
<evidence type="ECO:0000313" key="6">
    <source>
        <dbReference type="EMBL" id="KOF21197.1"/>
    </source>
</evidence>
<keyword evidence="3" id="KW-0238">DNA-binding</keyword>
<accession>A0A0L8C2M5</accession>
<keyword evidence="4" id="KW-0804">Transcription</keyword>
<evidence type="ECO:0000256" key="1">
    <source>
        <dbReference type="ARBA" id="ARBA00009437"/>
    </source>
</evidence>
<feature type="domain" description="HTH lysR-type" evidence="5">
    <location>
        <begin position="1"/>
        <end position="58"/>
    </location>
</feature>
<name>A0A0L8C2M5_ENSAD</name>
<dbReference type="PRINTS" id="PR00039">
    <property type="entry name" value="HTHLYSR"/>
</dbReference>
<dbReference type="GO" id="GO:0003700">
    <property type="term" value="F:DNA-binding transcription factor activity"/>
    <property type="evidence" value="ECO:0007669"/>
    <property type="project" value="InterPro"/>
</dbReference>
<dbReference type="PROSITE" id="PS50931">
    <property type="entry name" value="HTH_LYSR"/>
    <property type="match status" value="1"/>
</dbReference>
<comment type="caution">
    <text evidence="6">The sequence shown here is derived from an EMBL/GenBank/DDBJ whole genome shotgun (WGS) entry which is preliminary data.</text>
</comment>
<dbReference type="OrthoDB" id="9808620at2"/>
<reference evidence="7" key="1">
    <citation type="submission" date="2015-07" db="EMBL/GenBank/DDBJ databases">
        <title>Whole genome sequence of an Ensifer adhaerens strain isolated from a cave pool in the Wind Cave National Park.</title>
        <authorList>
            <person name="Eng W.W.H."/>
            <person name="Gan H.M."/>
            <person name="Barton H.A."/>
            <person name="Savka M.A."/>
        </authorList>
    </citation>
    <scope>NUCLEOTIDE SEQUENCE [LARGE SCALE GENOMIC DNA]</scope>
    <source>
        <strain evidence="7">SD006</strain>
    </source>
</reference>
<keyword evidence="2" id="KW-0805">Transcription regulation</keyword>
<dbReference type="Pfam" id="PF00126">
    <property type="entry name" value="HTH_1"/>
    <property type="match status" value="1"/>
</dbReference>
<gene>
    <name evidence="6" type="ORF">AC244_07485</name>
</gene>
<dbReference type="Pfam" id="PF03466">
    <property type="entry name" value="LysR_substrate"/>
    <property type="match status" value="1"/>
</dbReference>
<dbReference type="SUPFAM" id="SSF53850">
    <property type="entry name" value="Periplasmic binding protein-like II"/>
    <property type="match status" value="1"/>
</dbReference>
<dbReference type="InterPro" id="IPR036390">
    <property type="entry name" value="WH_DNA-bd_sf"/>
</dbReference>
<dbReference type="PANTHER" id="PTHR30126">
    <property type="entry name" value="HTH-TYPE TRANSCRIPTIONAL REGULATOR"/>
    <property type="match status" value="1"/>
</dbReference>
<organism evidence="6 7">
    <name type="scientific">Ensifer adhaerens</name>
    <name type="common">Sinorhizobium morelense</name>
    <dbReference type="NCBI Taxonomy" id="106592"/>
    <lineage>
        <taxon>Bacteria</taxon>
        <taxon>Pseudomonadati</taxon>
        <taxon>Pseudomonadota</taxon>
        <taxon>Alphaproteobacteria</taxon>
        <taxon>Hyphomicrobiales</taxon>
        <taxon>Rhizobiaceae</taxon>
        <taxon>Sinorhizobium/Ensifer group</taxon>
        <taxon>Ensifer</taxon>
    </lineage>
</organism>
<evidence type="ECO:0000313" key="7">
    <source>
        <dbReference type="Proteomes" id="UP000037425"/>
    </source>
</evidence>
<dbReference type="SUPFAM" id="SSF46785">
    <property type="entry name" value="Winged helix' DNA-binding domain"/>
    <property type="match status" value="1"/>
</dbReference>
<evidence type="ECO:0000256" key="4">
    <source>
        <dbReference type="ARBA" id="ARBA00023163"/>
    </source>
</evidence>